<evidence type="ECO:0000313" key="6">
    <source>
        <dbReference type="Proteomes" id="UP000183447"/>
    </source>
</evidence>
<dbReference type="Gene3D" id="1.10.10.10">
    <property type="entry name" value="Winged helix-like DNA-binding domain superfamily/Winged helix DNA-binding domain"/>
    <property type="match status" value="1"/>
</dbReference>
<sequence>MVQAELKSGAIQSDDALSDRVYSAVSTLIKTQQLHGGDIIVESRLADLLGVSRTPLREALQKLEGEGLVVKNGRSFVVRAVGLAEYLQSLKVREILEGEAAGLSAGRVPAAAIARVRDNIDALLGAPVYLPAEHWQSDDEVHALVCDHSGNPVLARMIHNLRMVTRLYETLNLADRLVPDATEHLEIIEALESGDAKLARQKAQAHLRSLYKASI</sequence>
<gene>
    <name evidence="5" type="ORF">SAMN02983003_2816</name>
</gene>
<proteinExistence type="predicted"/>
<keyword evidence="6" id="KW-1185">Reference proteome</keyword>
<dbReference type="Pfam" id="PF07729">
    <property type="entry name" value="FCD"/>
    <property type="match status" value="1"/>
</dbReference>
<dbReference type="InterPro" id="IPR011711">
    <property type="entry name" value="GntR_C"/>
</dbReference>
<dbReference type="GO" id="GO:0003700">
    <property type="term" value="F:DNA-binding transcription factor activity"/>
    <property type="evidence" value="ECO:0007669"/>
    <property type="project" value="InterPro"/>
</dbReference>
<name>A0A1K2HZU6_9HYPH</name>
<dbReference type="InterPro" id="IPR000524">
    <property type="entry name" value="Tscrpt_reg_HTH_GntR"/>
</dbReference>
<evidence type="ECO:0000256" key="3">
    <source>
        <dbReference type="ARBA" id="ARBA00023163"/>
    </source>
</evidence>
<organism evidence="5 6">
    <name type="scientific">Devosia enhydra</name>
    <dbReference type="NCBI Taxonomy" id="665118"/>
    <lineage>
        <taxon>Bacteria</taxon>
        <taxon>Pseudomonadati</taxon>
        <taxon>Pseudomonadota</taxon>
        <taxon>Alphaproteobacteria</taxon>
        <taxon>Hyphomicrobiales</taxon>
        <taxon>Devosiaceae</taxon>
        <taxon>Devosia</taxon>
    </lineage>
</organism>
<keyword evidence="2" id="KW-0238">DNA-binding</keyword>
<dbReference type="RefSeq" id="WP_072344168.1">
    <property type="nucleotide sequence ID" value="NZ_FPKU01000002.1"/>
</dbReference>
<evidence type="ECO:0000259" key="4">
    <source>
        <dbReference type="PROSITE" id="PS50949"/>
    </source>
</evidence>
<dbReference type="SUPFAM" id="SSF46785">
    <property type="entry name" value="Winged helix' DNA-binding domain"/>
    <property type="match status" value="1"/>
</dbReference>
<dbReference type="PRINTS" id="PR00035">
    <property type="entry name" value="HTHGNTR"/>
</dbReference>
<dbReference type="PANTHER" id="PTHR43537">
    <property type="entry name" value="TRANSCRIPTIONAL REGULATOR, GNTR FAMILY"/>
    <property type="match status" value="1"/>
</dbReference>
<dbReference type="Pfam" id="PF00392">
    <property type="entry name" value="GntR"/>
    <property type="match status" value="1"/>
</dbReference>
<protein>
    <submittedName>
        <fullName evidence="5">Transcriptional regulator, GntR family</fullName>
    </submittedName>
</protein>
<dbReference type="InterPro" id="IPR036388">
    <property type="entry name" value="WH-like_DNA-bd_sf"/>
</dbReference>
<evidence type="ECO:0000313" key="5">
    <source>
        <dbReference type="EMBL" id="SFZ85650.1"/>
    </source>
</evidence>
<dbReference type="AlphaFoldDB" id="A0A1K2HZU6"/>
<evidence type="ECO:0000256" key="2">
    <source>
        <dbReference type="ARBA" id="ARBA00023125"/>
    </source>
</evidence>
<reference evidence="5 6" key="1">
    <citation type="submission" date="2016-11" db="EMBL/GenBank/DDBJ databases">
        <authorList>
            <person name="Jaros S."/>
            <person name="Januszkiewicz K."/>
            <person name="Wedrychowicz H."/>
        </authorList>
    </citation>
    <scope>NUCLEOTIDE SEQUENCE [LARGE SCALE GENOMIC DNA]</scope>
    <source>
        <strain evidence="5 6">ATCC 23634</strain>
    </source>
</reference>
<evidence type="ECO:0000256" key="1">
    <source>
        <dbReference type="ARBA" id="ARBA00023015"/>
    </source>
</evidence>
<dbReference type="InterPro" id="IPR036390">
    <property type="entry name" value="WH_DNA-bd_sf"/>
</dbReference>
<dbReference type="SMART" id="SM00345">
    <property type="entry name" value="HTH_GNTR"/>
    <property type="match status" value="1"/>
</dbReference>
<dbReference type="PROSITE" id="PS50949">
    <property type="entry name" value="HTH_GNTR"/>
    <property type="match status" value="1"/>
</dbReference>
<dbReference type="SMART" id="SM00895">
    <property type="entry name" value="FCD"/>
    <property type="match status" value="1"/>
</dbReference>
<dbReference type="InterPro" id="IPR008920">
    <property type="entry name" value="TF_FadR/GntR_C"/>
</dbReference>
<dbReference type="Proteomes" id="UP000183447">
    <property type="component" value="Unassembled WGS sequence"/>
</dbReference>
<dbReference type="SUPFAM" id="SSF48008">
    <property type="entry name" value="GntR ligand-binding domain-like"/>
    <property type="match status" value="1"/>
</dbReference>
<dbReference type="STRING" id="665118.SAMN02983003_2816"/>
<dbReference type="Gene3D" id="1.20.120.530">
    <property type="entry name" value="GntR ligand-binding domain-like"/>
    <property type="match status" value="1"/>
</dbReference>
<dbReference type="GO" id="GO:0003677">
    <property type="term" value="F:DNA binding"/>
    <property type="evidence" value="ECO:0007669"/>
    <property type="project" value="UniProtKB-KW"/>
</dbReference>
<dbReference type="EMBL" id="FPKU01000002">
    <property type="protein sequence ID" value="SFZ85650.1"/>
    <property type="molecule type" value="Genomic_DNA"/>
</dbReference>
<feature type="domain" description="HTH gntR-type" evidence="4">
    <location>
        <begin position="15"/>
        <end position="81"/>
    </location>
</feature>
<dbReference type="PANTHER" id="PTHR43537:SF24">
    <property type="entry name" value="GLUCONATE OPERON TRANSCRIPTIONAL REPRESSOR"/>
    <property type="match status" value="1"/>
</dbReference>
<accession>A0A1K2HZU6</accession>
<keyword evidence="1" id="KW-0805">Transcription regulation</keyword>
<keyword evidence="3" id="KW-0804">Transcription</keyword>